<dbReference type="STRING" id="2070753.A0A3A2Z0J1"/>
<gene>
    <name evidence="2" type="ORF">PHISCL_11015</name>
</gene>
<proteinExistence type="predicted"/>
<dbReference type="Proteomes" id="UP000266188">
    <property type="component" value="Unassembled WGS sequence"/>
</dbReference>
<keyword evidence="2" id="KW-0548">Nucleotidyltransferase</keyword>
<dbReference type="Gene3D" id="3.60.10.10">
    <property type="entry name" value="Endonuclease/exonuclease/phosphatase"/>
    <property type="match status" value="1"/>
</dbReference>
<dbReference type="InterPro" id="IPR036691">
    <property type="entry name" value="Endo/exonu/phosph_ase_sf"/>
</dbReference>
<dbReference type="AlphaFoldDB" id="A0A3A2Z0J1"/>
<dbReference type="InterPro" id="IPR005135">
    <property type="entry name" value="Endo/exonuclease/phosphatase"/>
</dbReference>
<dbReference type="OrthoDB" id="4509690at2759"/>
<feature type="non-terminal residue" evidence="2">
    <location>
        <position position="1"/>
    </location>
</feature>
<keyword evidence="2" id="KW-0695">RNA-directed DNA polymerase</keyword>
<evidence type="ECO:0000259" key="1">
    <source>
        <dbReference type="Pfam" id="PF14529"/>
    </source>
</evidence>
<organism evidence="2 3">
    <name type="scientific">Aspergillus sclerotialis</name>
    <dbReference type="NCBI Taxonomy" id="2070753"/>
    <lineage>
        <taxon>Eukaryota</taxon>
        <taxon>Fungi</taxon>
        <taxon>Dikarya</taxon>
        <taxon>Ascomycota</taxon>
        <taxon>Pezizomycotina</taxon>
        <taxon>Eurotiomycetes</taxon>
        <taxon>Eurotiomycetidae</taxon>
        <taxon>Eurotiales</taxon>
        <taxon>Aspergillaceae</taxon>
        <taxon>Aspergillus</taxon>
        <taxon>Aspergillus subgen. Polypaecilum</taxon>
    </lineage>
</organism>
<name>A0A3A2Z0J1_9EURO</name>
<comment type="caution">
    <text evidence="2">The sequence shown here is derived from an EMBL/GenBank/DDBJ whole genome shotgun (WGS) entry which is preliminary data.</text>
</comment>
<feature type="domain" description="Endonuclease/exonuclease/phosphatase" evidence="1">
    <location>
        <begin position="2"/>
        <end position="77"/>
    </location>
</feature>
<accession>A0A3A2Z0J1</accession>
<dbReference type="SUPFAM" id="SSF56219">
    <property type="entry name" value="DNase I-like"/>
    <property type="match status" value="1"/>
</dbReference>
<dbReference type="EMBL" id="MVGC01003410">
    <property type="protein sequence ID" value="RJE16648.1"/>
    <property type="molecule type" value="Genomic_DNA"/>
</dbReference>
<protein>
    <submittedName>
        <fullName evidence="2">Reverse transcriptase</fullName>
    </submittedName>
</protein>
<reference evidence="3" key="1">
    <citation type="submission" date="2017-02" db="EMBL/GenBank/DDBJ databases">
        <authorList>
            <person name="Tafer H."/>
            <person name="Lopandic K."/>
        </authorList>
    </citation>
    <scope>NUCLEOTIDE SEQUENCE [LARGE SCALE GENOMIC DNA]</scope>
    <source>
        <strain evidence="3">CBS 366.77</strain>
    </source>
</reference>
<feature type="non-terminal residue" evidence="2">
    <location>
        <position position="94"/>
    </location>
</feature>
<keyword evidence="2" id="KW-0808">Transferase</keyword>
<evidence type="ECO:0000313" key="2">
    <source>
        <dbReference type="EMBL" id="RJE16648.1"/>
    </source>
</evidence>
<sequence>PIWNAQARTRVNAEALEQLIDRYSLHINNTPGEATRHKLTPGLSIIDLALSSQALGPLEAWEIDTDKPTTSDHELIILGWEALEEPPLEGASGE</sequence>
<keyword evidence="3" id="KW-1185">Reference proteome</keyword>
<evidence type="ECO:0000313" key="3">
    <source>
        <dbReference type="Proteomes" id="UP000266188"/>
    </source>
</evidence>
<dbReference type="GO" id="GO:0003964">
    <property type="term" value="F:RNA-directed DNA polymerase activity"/>
    <property type="evidence" value="ECO:0007669"/>
    <property type="project" value="UniProtKB-KW"/>
</dbReference>
<dbReference type="Pfam" id="PF14529">
    <property type="entry name" value="Exo_endo_phos_2"/>
    <property type="match status" value="1"/>
</dbReference>